<sequence length="258" mass="29031">MGCYSCMKYLFIFLNIIYLILGISAIIVIIWTLLDPSIPLHFTQEPDDFTIAASIYFIVAIMLILLSILGIYSVCKESKCALVLSFSLLLIIIVVQVASGVWIWVNKDTLDEFTHASVKRSVQVNYDTNPNIKQILDTIQSKMHCCGADNPMDWSRNKDINLGIISKPTEYNIPQSCCRENIAVSQCEAHTKSIKISEIPNYDYIYDKGCYILIREKVINSLTIIFAVFGSVVGIKLLGLFIGLILAFSMNSSNRYKS</sequence>
<evidence type="ECO:0000256" key="5">
    <source>
        <dbReference type="ARBA" id="ARBA00023136"/>
    </source>
</evidence>
<dbReference type="GO" id="GO:0005886">
    <property type="term" value="C:plasma membrane"/>
    <property type="evidence" value="ECO:0007669"/>
    <property type="project" value="TreeGrafter"/>
</dbReference>
<gene>
    <name evidence="7" type="ORF">CEUTPL_LOCUS9853</name>
</gene>
<keyword evidence="4 6" id="KW-1133">Transmembrane helix</keyword>
<dbReference type="SUPFAM" id="SSF48652">
    <property type="entry name" value="Tetraspanin"/>
    <property type="match status" value="1"/>
</dbReference>
<evidence type="ECO:0000256" key="3">
    <source>
        <dbReference type="ARBA" id="ARBA00022692"/>
    </source>
</evidence>
<accession>A0A9N9MR91</accession>
<dbReference type="PANTHER" id="PTHR19282">
    <property type="entry name" value="TETRASPANIN"/>
    <property type="match status" value="1"/>
</dbReference>
<comment type="similarity">
    <text evidence="2 6">Belongs to the tetraspanin (TM4SF) family.</text>
</comment>
<feature type="transmembrane region" description="Helical" evidence="6">
    <location>
        <begin position="54"/>
        <end position="75"/>
    </location>
</feature>
<dbReference type="InterPro" id="IPR000301">
    <property type="entry name" value="Tetraspanin_animals"/>
</dbReference>
<dbReference type="OrthoDB" id="10016273at2759"/>
<dbReference type="EMBL" id="OU892281">
    <property type="protein sequence ID" value="CAG9769341.1"/>
    <property type="molecule type" value="Genomic_DNA"/>
</dbReference>
<dbReference type="Proteomes" id="UP001152799">
    <property type="component" value="Chromosome 5"/>
</dbReference>
<organism evidence="7 8">
    <name type="scientific">Ceutorhynchus assimilis</name>
    <name type="common">cabbage seed weevil</name>
    <dbReference type="NCBI Taxonomy" id="467358"/>
    <lineage>
        <taxon>Eukaryota</taxon>
        <taxon>Metazoa</taxon>
        <taxon>Ecdysozoa</taxon>
        <taxon>Arthropoda</taxon>
        <taxon>Hexapoda</taxon>
        <taxon>Insecta</taxon>
        <taxon>Pterygota</taxon>
        <taxon>Neoptera</taxon>
        <taxon>Endopterygota</taxon>
        <taxon>Coleoptera</taxon>
        <taxon>Polyphaga</taxon>
        <taxon>Cucujiformia</taxon>
        <taxon>Curculionidae</taxon>
        <taxon>Ceutorhynchinae</taxon>
        <taxon>Ceutorhynchus</taxon>
    </lineage>
</organism>
<evidence type="ECO:0000313" key="7">
    <source>
        <dbReference type="EMBL" id="CAG9769341.1"/>
    </source>
</evidence>
<keyword evidence="8" id="KW-1185">Reference proteome</keyword>
<keyword evidence="3 6" id="KW-0812">Transmembrane</keyword>
<dbReference type="Gene3D" id="1.10.1450.10">
    <property type="entry name" value="Tetraspanin"/>
    <property type="match status" value="1"/>
</dbReference>
<dbReference type="InterPro" id="IPR008952">
    <property type="entry name" value="Tetraspanin_EC2_sf"/>
</dbReference>
<evidence type="ECO:0000313" key="8">
    <source>
        <dbReference type="Proteomes" id="UP001152799"/>
    </source>
</evidence>
<feature type="transmembrane region" description="Helical" evidence="6">
    <location>
        <begin position="12"/>
        <end position="34"/>
    </location>
</feature>
<reference evidence="7" key="1">
    <citation type="submission" date="2022-01" db="EMBL/GenBank/DDBJ databases">
        <authorList>
            <person name="King R."/>
        </authorList>
    </citation>
    <scope>NUCLEOTIDE SEQUENCE</scope>
</reference>
<evidence type="ECO:0000256" key="6">
    <source>
        <dbReference type="RuleBase" id="RU361218"/>
    </source>
</evidence>
<dbReference type="PRINTS" id="PR00259">
    <property type="entry name" value="TMFOUR"/>
</dbReference>
<keyword evidence="5 6" id="KW-0472">Membrane</keyword>
<dbReference type="AlphaFoldDB" id="A0A9N9MR91"/>
<dbReference type="PANTHER" id="PTHR19282:SF551">
    <property type="entry name" value="RE08073P-RELATED"/>
    <property type="match status" value="1"/>
</dbReference>
<protein>
    <recommendedName>
        <fullName evidence="6">Tetraspanin</fullName>
    </recommendedName>
</protein>
<evidence type="ECO:0000256" key="4">
    <source>
        <dbReference type="ARBA" id="ARBA00022989"/>
    </source>
</evidence>
<comment type="subcellular location">
    <subcellularLocation>
        <location evidence="1 6">Membrane</location>
        <topology evidence="1 6">Multi-pass membrane protein</topology>
    </subcellularLocation>
</comment>
<evidence type="ECO:0000256" key="1">
    <source>
        <dbReference type="ARBA" id="ARBA00004141"/>
    </source>
</evidence>
<evidence type="ECO:0000256" key="2">
    <source>
        <dbReference type="ARBA" id="ARBA00006840"/>
    </source>
</evidence>
<dbReference type="InterPro" id="IPR018499">
    <property type="entry name" value="Tetraspanin/Peripherin"/>
</dbReference>
<feature type="transmembrane region" description="Helical" evidence="6">
    <location>
        <begin position="82"/>
        <end position="105"/>
    </location>
</feature>
<feature type="transmembrane region" description="Helical" evidence="6">
    <location>
        <begin position="224"/>
        <end position="248"/>
    </location>
</feature>
<dbReference type="PIRSF" id="PIRSF002419">
    <property type="entry name" value="Tetraspanin"/>
    <property type="match status" value="1"/>
</dbReference>
<dbReference type="Pfam" id="PF00335">
    <property type="entry name" value="Tetraspanin"/>
    <property type="match status" value="1"/>
</dbReference>
<proteinExistence type="inferred from homology"/>
<name>A0A9N9MR91_9CUCU</name>